<dbReference type="Proteomes" id="UP001175211">
    <property type="component" value="Unassembled WGS sequence"/>
</dbReference>
<organism evidence="1 2">
    <name type="scientific">Armillaria tabescens</name>
    <name type="common">Ringless honey mushroom</name>
    <name type="synonym">Agaricus tabescens</name>
    <dbReference type="NCBI Taxonomy" id="1929756"/>
    <lineage>
        <taxon>Eukaryota</taxon>
        <taxon>Fungi</taxon>
        <taxon>Dikarya</taxon>
        <taxon>Basidiomycota</taxon>
        <taxon>Agaricomycotina</taxon>
        <taxon>Agaricomycetes</taxon>
        <taxon>Agaricomycetidae</taxon>
        <taxon>Agaricales</taxon>
        <taxon>Marasmiineae</taxon>
        <taxon>Physalacriaceae</taxon>
        <taxon>Desarmillaria</taxon>
    </lineage>
</organism>
<evidence type="ECO:0000313" key="1">
    <source>
        <dbReference type="EMBL" id="KAK0462432.1"/>
    </source>
</evidence>
<gene>
    <name evidence="1" type="ORF">EV420DRAFT_1524789</name>
</gene>
<name>A0AA39TKL9_ARMTA</name>
<accession>A0AA39TKL9</accession>
<protein>
    <submittedName>
        <fullName evidence="1">Uncharacterized protein</fullName>
    </submittedName>
</protein>
<proteinExistence type="predicted"/>
<dbReference type="EMBL" id="JAUEPS010000009">
    <property type="protein sequence ID" value="KAK0462432.1"/>
    <property type="molecule type" value="Genomic_DNA"/>
</dbReference>
<reference evidence="1" key="1">
    <citation type="submission" date="2023-06" db="EMBL/GenBank/DDBJ databases">
        <authorList>
            <consortium name="Lawrence Berkeley National Laboratory"/>
            <person name="Ahrendt S."/>
            <person name="Sahu N."/>
            <person name="Indic B."/>
            <person name="Wong-Bajracharya J."/>
            <person name="Merenyi Z."/>
            <person name="Ke H.-M."/>
            <person name="Monk M."/>
            <person name="Kocsube S."/>
            <person name="Drula E."/>
            <person name="Lipzen A."/>
            <person name="Balint B."/>
            <person name="Henrissat B."/>
            <person name="Andreopoulos B."/>
            <person name="Martin F.M."/>
            <person name="Harder C.B."/>
            <person name="Rigling D."/>
            <person name="Ford K.L."/>
            <person name="Foster G.D."/>
            <person name="Pangilinan J."/>
            <person name="Papanicolaou A."/>
            <person name="Barry K."/>
            <person name="LaButti K."/>
            <person name="Viragh M."/>
            <person name="Koriabine M."/>
            <person name="Yan M."/>
            <person name="Riley R."/>
            <person name="Champramary S."/>
            <person name="Plett K.L."/>
            <person name="Tsai I.J."/>
            <person name="Slot J."/>
            <person name="Sipos G."/>
            <person name="Plett J."/>
            <person name="Nagy L.G."/>
            <person name="Grigoriev I.V."/>
        </authorList>
    </citation>
    <scope>NUCLEOTIDE SEQUENCE</scope>
    <source>
        <strain evidence="1">CCBAS 213</strain>
    </source>
</reference>
<dbReference type="RefSeq" id="XP_060334044.1">
    <property type="nucleotide sequence ID" value="XM_060472352.1"/>
</dbReference>
<keyword evidence="2" id="KW-1185">Reference proteome</keyword>
<comment type="caution">
    <text evidence="1">The sequence shown here is derived from an EMBL/GenBank/DDBJ whole genome shotgun (WGS) entry which is preliminary data.</text>
</comment>
<dbReference type="AlphaFoldDB" id="A0AA39TKL9"/>
<sequence length="72" mass="8024">MTTELIEHQFLRGLALLAALYMSSAYHHANIFTAALPVLTVEQVSFIALSLLSSYALRLRIPENSIHPPPYT</sequence>
<dbReference type="GeneID" id="85355900"/>
<evidence type="ECO:0000313" key="2">
    <source>
        <dbReference type="Proteomes" id="UP001175211"/>
    </source>
</evidence>